<dbReference type="Pfam" id="PF13158">
    <property type="entry name" value="DUF3993"/>
    <property type="match status" value="1"/>
</dbReference>
<dbReference type="RefSeq" id="WP_158286952.1">
    <property type="nucleotide sequence ID" value="NZ_JABUHM010000006.1"/>
</dbReference>
<evidence type="ECO:0000313" key="1">
    <source>
        <dbReference type="EMBL" id="TCN27695.1"/>
    </source>
</evidence>
<keyword evidence="2" id="KW-1185">Reference proteome</keyword>
<protein>
    <submittedName>
        <fullName evidence="1">Uncharacterized protein DUF3993</fullName>
    </submittedName>
</protein>
<organism evidence="1 2">
    <name type="scientific">Mesobacillus foraminis</name>
    <dbReference type="NCBI Taxonomy" id="279826"/>
    <lineage>
        <taxon>Bacteria</taxon>
        <taxon>Bacillati</taxon>
        <taxon>Bacillota</taxon>
        <taxon>Bacilli</taxon>
        <taxon>Bacillales</taxon>
        <taxon>Bacillaceae</taxon>
        <taxon>Mesobacillus</taxon>
    </lineage>
</organism>
<sequence>MNKVPMIFLAILLLMPIPLRVNAEEDQLKSREDVLQFLESAFNAQLSLSEQARSMTEVEAVLQPFFTESFKSDFIKENVVEENGKYLTYGSDFAPYYIPFFEFSDETKVVFLQEKIYIVEKFPASDDGPVSYETHYEGLVLIKEAGVWKVNEMLHDNLPAEAVREAYPSASEGSDHLRNQGIGATSLAEPVSINLWTNSLQAILGNGQALKEPPDSMTYLGTSSFNFNLFN</sequence>
<accession>A0A4R2BLU7</accession>
<dbReference type="InterPro" id="IPR025056">
    <property type="entry name" value="DUF3993"/>
</dbReference>
<dbReference type="Proteomes" id="UP000295689">
    <property type="component" value="Unassembled WGS sequence"/>
</dbReference>
<name>A0A4R2BLU7_9BACI</name>
<comment type="caution">
    <text evidence="1">The sequence shown here is derived from an EMBL/GenBank/DDBJ whole genome shotgun (WGS) entry which is preliminary data.</text>
</comment>
<gene>
    <name evidence="1" type="ORF">EV146_10122</name>
</gene>
<evidence type="ECO:0000313" key="2">
    <source>
        <dbReference type="Proteomes" id="UP000295689"/>
    </source>
</evidence>
<dbReference type="AlphaFoldDB" id="A0A4R2BLU7"/>
<reference evidence="1 2" key="1">
    <citation type="journal article" date="2015" name="Stand. Genomic Sci.">
        <title>Genomic Encyclopedia of Bacterial and Archaeal Type Strains, Phase III: the genomes of soil and plant-associated and newly described type strains.</title>
        <authorList>
            <person name="Whitman W.B."/>
            <person name="Woyke T."/>
            <person name="Klenk H.P."/>
            <person name="Zhou Y."/>
            <person name="Lilburn T.G."/>
            <person name="Beck B.J."/>
            <person name="De Vos P."/>
            <person name="Vandamme P."/>
            <person name="Eisen J.A."/>
            <person name="Garrity G."/>
            <person name="Hugenholtz P."/>
            <person name="Kyrpides N.C."/>
        </authorList>
    </citation>
    <scope>NUCLEOTIDE SEQUENCE [LARGE SCALE GENOMIC DNA]</scope>
    <source>
        <strain evidence="1 2">CV53</strain>
    </source>
</reference>
<proteinExistence type="predicted"/>
<dbReference type="EMBL" id="SLVV01000001">
    <property type="protein sequence ID" value="TCN27695.1"/>
    <property type="molecule type" value="Genomic_DNA"/>
</dbReference>